<gene>
    <name evidence="2" type="ORF">JOE66_002624</name>
</gene>
<dbReference type="Pfam" id="PF06172">
    <property type="entry name" value="Cupin_5"/>
    <property type="match status" value="1"/>
</dbReference>
<proteinExistence type="predicted"/>
<dbReference type="InterPro" id="IPR011051">
    <property type="entry name" value="RmlC_Cupin_sf"/>
</dbReference>
<comment type="caution">
    <text evidence="2">The sequence shown here is derived from an EMBL/GenBank/DDBJ whole genome shotgun (WGS) entry which is preliminary data.</text>
</comment>
<protein>
    <submittedName>
        <fullName evidence="2">Cupin superfamily sugar epimerase</fullName>
    </submittedName>
</protein>
<name>A0ABS2L7B2_9MICO</name>
<dbReference type="Proteomes" id="UP000776164">
    <property type="component" value="Unassembled WGS sequence"/>
</dbReference>
<sequence length="163" mass="17586">MTDSAPEPGQLARRTVDGELIEWLDVPDRAALLELEPHPEGGWYRRTWASGSGVVVAGEPRPAATMIYFLLPPGEASAWHVVAFDEIWLWHGPGSVRLELGGSGEAPLTTEALTLGPAIERGEHPQLIIPAGVWQRTLPSGTEALVTCVVSPGFTFADWKLAE</sequence>
<dbReference type="SUPFAM" id="SSF51182">
    <property type="entry name" value="RmlC-like cupins"/>
    <property type="match status" value="1"/>
</dbReference>
<dbReference type="PANTHER" id="PTHR33387:SF3">
    <property type="entry name" value="DUF985 DOMAIN-CONTAINING PROTEIN"/>
    <property type="match status" value="1"/>
</dbReference>
<dbReference type="RefSeq" id="WP_239518306.1">
    <property type="nucleotide sequence ID" value="NZ_BAAAHT010000003.1"/>
</dbReference>
<organism evidence="2 3">
    <name type="scientific">Subtercola frigoramans</name>
    <dbReference type="NCBI Taxonomy" id="120298"/>
    <lineage>
        <taxon>Bacteria</taxon>
        <taxon>Bacillati</taxon>
        <taxon>Actinomycetota</taxon>
        <taxon>Actinomycetes</taxon>
        <taxon>Micrococcales</taxon>
        <taxon>Microbacteriaceae</taxon>
        <taxon>Subtercola</taxon>
    </lineage>
</organism>
<dbReference type="InterPro" id="IPR014710">
    <property type="entry name" value="RmlC-like_jellyroll"/>
</dbReference>
<dbReference type="CDD" id="cd06121">
    <property type="entry name" value="cupin_YML079wp"/>
    <property type="match status" value="1"/>
</dbReference>
<evidence type="ECO:0000259" key="1">
    <source>
        <dbReference type="Pfam" id="PF06172"/>
    </source>
</evidence>
<evidence type="ECO:0000313" key="2">
    <source>
        <dbReference type="EMBL" id="MBM7472990.1"/>
    </source>
</evidence>
<keyword evidence="3" id="KW-1185">Reference proteome</keyword>
<reference evidence="2 3" key="1">
    <citation type="submission" date="2021-01" db="EMBL/GenBank/DDBJ databases">
        <title>Sequencing the genomes of 1000 actinobacteria strains.</title>
        <authorList>
            <person name="Klenk H.-P."/>
        </authorList>
    </citation>
    <scope>NUCLEOTIDE SEQUENCE [LARGE SCALE GENOMIC DNA]</scope>
    <source>
        <strain evidence="2 3">DSM 13057</strain>
    </source>
</reference>
<dbReference type="InterPro" id="IPR039935">
    <property type="entry name" value="YML079W-like"/>
</dbReference>
<dbReference type="Gene3D" id="2.60.120.10">
    <property type="entry name" value="Jelly Rolls"/>
    <property type="match status" value="1"/>
</dbReference>
<feature type="domain" description="DUF985" evidence="1">
    <location>
        <begin position="32"/>
        <end position="162"/>
    </location>
</feature>
<dbReference type="InterPro" id="IPR009327">
    <property type="entry name" value="Cupin_DUF985"/>
</dbReference>
<accession>A0ABS2L7B2</accession>
<evidence type="ECO:0000313" key="3">
    <source>
        <dbReference type="Proteomes" id="UP000776164"/>
    </source>
</evidence>
<dbReference type="PANTHER" id="PTHR33387">
    <property type="entry name" value="RMLC-LIKE JELLY ROLL FOLD PROTEIN"/>
    <property type="match status" value="1"/>
</dbReference>
<dbReference type="EMBL" id="JAFBBU010000001">
    <property type="protein sequence ID" value="MBM7472990.1"/>
    <property type="molecule type" value="Genomic_DNA"/>
</dbReference>